<sequence>MFCILTFGFLYIPICVCAFTDNECYVINSEFFYHEGDVTIGAFFPLHIYYTGNKVPDKYMPYSFQDYHVQYKFKNYQFVLALLFAIEEIDRNPDLLPNTTIGYGIYNIPYTEKNILYRAFIWHTGKINFFPNFDCGHKRKSAAILTGPSWSTSAHIGTFLQLYKIPQVTFGPFDSILNDQGQFNSLYQMAPKDTSLSLAIVLLLLHFNWSWVGLILPDDHRGTQILLDLKENMESHGICIAFLKMISGTWNAYSNALWKNMETIEESSANVIVIYGDIISVQGLMRHIAQLLVTWKVWVLNSSWDVDTHSDYFMVETFHGSLVFSHHHEEMVEFMNFVQTVNPYKYPEDTYLPKFWHLFFKCSFSKFDCQLLENCQPNASLDLLPRHQFEPVMGEEGYHIYNAVYAVAYSLHEMNLQKIQTQPYANGEEKEFSPWQLHPFLQNTIMSNHVRRQIATHGGGNLDSQYDILNFWNFPSGLGLKVKVGTYSLNAQQGPQFSLCEQMIQWPTGFTK</sequence>
<dbReference type="InterPro" id="IPR001828">
    <property type="entry name" value="ANF_lig-bd_rcpt"/>
</dbReference>
<feature type="chain" id="PRO_5028447006" evidence="8">
    <location>
        <begin position="19"/>
        <end position="512"/>
    </location>
</feature>
<keyword evidence="6" id="KW-0675">Receptor</keyword>
<dbReference type="GeneID" id="110288903"/>
<keyword evidence="4" id="KW-1133">Transmembrane helix</keyword>
<dbReference type="CDD" id="cd06365">
    <property type="entry name" value="PBP1_pheromone_receptor"/>
    <property type="match status" value="1"/>
</dbReference>
<dbReference type="InterPro" id="IPR000068">
    <property type="entry name" value="GPCR_3_Ca_sens_rcpt-rel"/>
</dbReference>
<dbReference type="Proteomes" id="UP000515126">
    <property type="component" value="Unplaced"/>
</dbReference>
<organism evidence="10 11">
    <name type="scientific">Mus caroli</name>
    <name type="common">Ryukyu mouse</name>
    <name type="synonym">Ricefield mouse</name>
    <dbReference type="NCBI Taxonomy" id="10089"/>
    <lineage>
        <taxon>Eukaryota</taxon>
        <taxon>Metazoa</taxon>
        <taxon>Chordata</taxon>
        <taxon>Craniata</taxon>
        <taxon>Vertebrata</taxon>
        <taxon>Euteleostomi</taxon>
        <taxon>Mammalia</taxon>
        <taxon>Eutheria</taxon>
        <taxon>Euarchontoglires</taxon>
        <taxon>Glires</taxon>
        <taxon>Rodentia</taxon>
        <taxon>Myomorpha</taxon>
        <taxon>Muroidea</taxon>
        <taxon>Muridae</taxon>
        <taxon>Murinae</taxon>
        <taxon>Mus</taxon>
        <taxon>Mus</taxon>
    </lineage>
</organism>
<dbReference type="InterPro" id="IPR000337">
    <property type="entry name" value="GPCR_3"/>
</dbReference>
<dbReference type="PANTHER" id="PTHR24061:SF541">
    <property type="entry name" value="VOMERONASAL 2, RECEPTOR 58-RELATED"/>
    <property type="match status" value="1"/>
</dbReference>
<keyword evidence="3 8" id="KW-0732">Signal</keyword>
<feature type="non-terminal residue" evidence="11">
    <location>
        <position position="512"/>
    </location>
</feature>
<name>A0A6P5P3R1_MUSCR</name>
<proteinExistence type="predicted"/>
<reference evidence="11" key="1">
    <citation type="submission" date="2025-08" db="UniProtKB">
        <authorList>
            <consortium name="RefSeq"/>
        </authorList>
    </citation>
    <scope>IDENTIFICATION</scope>
</reference>
<evidence type="ECO:0000256" key="8">
    <source>
        <dbReference type="SAM" id="SignalP"/>
    </source>
</evidence>
<protein>
    <submittedName>
        <fullName evidence="11">Vomeronasal type-2 receptor 116-like</fullName>
    </submittedName>
</protein>
<evidence type="ECO:0000256" key="7">
    <source>
        <dbReference type="ARBA" id="ARBA00023180"/>
    </source>
</evidence>
<dbReference type="PRINTS" id="PR01535">
    <property type="entry name" value="VOMERONASL2R"/>
</dbReference>
<dbReference type="PRINTS" id="PR00248">
    <property type="entry name" value="GPCRMGR"/>
</dbReference>
<evidence type="ECO:0000259" key="9">
    <source>
        <dbReference type="Pfam" id="PF01094"/>
    </source>
</evidence>
<feature type="domain" description="Receptor ligand binding region" evidence="9">
    <location>
        <begin position="80"/>
        <end position="446"/>
    </location>
</feature>
<dbReference type="SUPFAM" id="SSF53822">
    <property type="entry name" value="Periplasmic binding protein-like I"/>
    <property type="match status" value="1"/>
</dbReference>
<evidence type="ECO:0000256" key="1">
    <source>
        <dbReference type="ARBA" id="ARBA00004141"/>
    </source>
</evidence>
<keyword evidence="7" id="KW-0325">Glycoprotein</keyword>
<dbReference type="RefSeq" id="XP_021010803.1">
    <property type="nucleotide sequence ID" value="XM_021155144.1"/>
</dbReference>
<dbReference type="GO" id="GO:0005886">
    <property type="term" value="C:plasma membrane"/>
    <property type="evidence" value="ECO:0007669"/>
    <property type="project" value="TreeGrafter"/>
</dbReference>
<accession>A0A6P5P3R1</accession>
<gene>
    <name evidence="11" type="primary">LOC110288903</name>
</gene>
<evidence type="ECO:0000256" key="4">
    <source>
        <dbReference type="ARBA" id="ARBA00022989"/>
    </source>
</evidence>
<dbReference type="Gene3D" id="3.40.50.2300">
    <property type="match status" value="2"/>
</dbReference>
<evidence type="ECO:0000256" key="5">
    <source>
        <dbReference type="ARBA" id="ARBA00023136"/>
    </source>
</evidence>
<dbReference type="Pfam" id="PF01094">
    <property type="entry name" value="ANF_receptor"/>
    <property type="match status" value="1"/>
</dbReference>
<dbReference type="FunFam" id="3.40.50.2300:FF:000123">
    <property type="entry name" value="Vomeronasal 2, receptor 105"/>
    <property type="match status" value="1"/>
</dbReference>
<keyword evidence="2" id="KW-0812">Transmembrane</keyword>
<dbReference type="PANTHER" id="PTHR24061">
    <property type="entry name" value="CALCIUM-SENSING RECEPTOR-RELATED"/>
    <property type="match status" value="1"/>
</dbReference>
<comment type="subcellular location">
    <subcellularLocation>
        <location evidence="1">Membrane</location>
        <topology evidence="1">Multi-pass membrane protein</topology>
    </subcellularLocation>
</comment>
<dbReference type="FunFam" id="3.40.50.2300:FF:000024">
    <property type="entry name" value="Vomeronasal 2, receptor 73"/>
    <property type="match status" value="1"/>
</dbReference>
<evidence type="ECO:0000256" key="2">
    <source>
        <dbReference type="ARBA" id="ARBA00022692"/>
    </source>
</evidence>
<feature type="signal peptide" evidence="8">
    <location>
        <begin position="1"/>
        <end position="18"/>
    </location>
</feature>
<keyword evidence="5" id="KW-0472">Membrane</keyword>
<evidence type="ECO:0000313" key="11">
    <source>
        <dbReference type="RefSeq" id="XP_021010803.1"/>
    </source>
</evidence>
<dbReference type="InterPro" id="IPR028082">
    <property type="entry name" value="Peripla_BP_I"/>
</dbReference>
<dbReference type="InterPro" id="IPR004073">
    <property type="entry name" value="GPCR_3_vmron_rcpt_2"/>
</dbReference>
<dbReference type="KEGG" id="mcal:110288903"/>
<dbReference type="GO" id="GO:0004930">
    <property type="term" value="F:G protein-coupled receptor activity"/>
    <property type="evidence" value="ECO:0007669"/>
    <property type="project" value="InterPro"/>
</dbReference>
<evidence type="ECO:0000256" key="6">
    <source>
        <dbReference type="ARBA" id="ARBA00023170"/>
    </source>
</evidence>
<evidence type="ECO:0000313" key="10">
    <source>
        <dbReference type="Proteomes" id="UP000515126"/>
    </source>
</evidence>
<evidence type="ECO:0000256" key="3">
    <source>
        <dbReference type="ARBA" id="ARBA00022729"/>
    </source>
</evidence>
<keyword evidence="10" id="KW-1185">Reference proteome</keyword>
<dbReference type="AlphaFoldDB" id="A0A6P5P3R1"/>